<protein>
    <recommendedName>
        <fullName evidence="3">CU044_5270 family protein</fullName>
    </recommendedName>
</protein>
<proteinExistence type="predicted"/>
<name>A0ABN3VRN4_9ACTN</name>
<gene>
    <name evidence="1" type="ORF">GCM10010517_12110</name>
</gene>
<dbReference type="InterPro" id="IPR047789">
    <property type="entry name" value="CU044_5270-like"/>
</dbReference>
<organism evidence="1 2">
    <name type="scientific">Streptosporangium fragile</name>
    <dbReference type="NCBI Taxonomy" id="46186"/>
    <lineage>
        <taxon>Bacteria</taxon>
        <taxon>Bacillati</taxon>
        <taxon>Actinomycetota</taxon>
        <taxon>Actinomycetes</taxon>
        <taxon>Streptosporangiales</taxon>
        <taxon>Streptosporangiaceae</taxon>
        <taxon>Streptosporangium</taxon>
    </lineage>
</organism>
<dbReference type="RefSeq" id="WP_344968651.1">
    <property type="nucleotide sequence ID" value="NZ_BAAAVI010000006.1"/>
</dbReference>
<keyword evidence="2" id="KW-1185">Reference proteome</keyword>
<evidence type="ECO:0000313" key="1">
    <source>
        <dbReference type="EMBL" id="GAA2854104.1"/>
    </source>
</evidence>
<accession>A0ABN3VRN4</accession>
<dbReference type="EMBL" id="BAAAVI010000006">
    <property type="protein sequence ID" value="GAA2854104.1"/>
    <property type="molecule type" value="Genomic_DNA"/>
</dbReference>
<sequence>MNEDEIQLVAGIRPEAPPYDRQAKDAARRGLVASAASGGAPGRGAAWLRPLWRRPSTMVLAGALAVTVGATAVVLVQARGRGPSGPVEEVVVAMPEIAAVSASEVLDRAARAAAKTDLDPRDDQFVKVESETMYGAFGEDDDRNETRYLYRTRRAIWLSADGTKNGVLRVEYLEPRAYPGWPIPEAAYEQTGVATMPLVSCKTTPEYARTDYAALKKLPTDAEGMRAHLYTGERGGNSRDEAAFTAAGHMLRETYLPPAQRAALFKAVGTIPGVDVSENAEDAAGRRGIGVGRVGLDGVRKDLLFDPETYEFLGERGIVVDEKAARAPKGSLVASTAQLSVTVADELPSTRPGFWDDLADGCPTPAG</sequence>
<reference evidence="1 2" key="1">
    <citation type="journal article" date="2019" name="Int. J. Syst. Evol. Microbiol.">
        <title>The Global Catalogue of Microorganisms (GCM) 10K type strain sequencing project: providing services to taxonomists for standard genome sequencing and annotation.</title>
        <authorList>
            <consortium name="The Broad Institute Genomics Platform"/>
            <consortium name="The Broad Institute Genome Sequencing Center for Infectious Disease"/>
            <person name="Wu L."/>
            <person name="Ma J."/>
        </authorList>
    </citation>
    <scope>NUCLEOTIDE SEQUENCE [LARGE SCALE GENOMIC DNA]</scope>
    <source>
        <strain evidence="1 2">JCM 6242</strain>
    </source>
</reference>
<comment type="caution">
    <text evidence="1">The sequence shown here is derived from an EMBL/GenBank/DDBJ whole genome shotgun (WGS) entry which is preliminary data.</text>
</comment>
<dbReference type="NCBIfam" id="NF038083">
    <property type="entry name" value="CU044_5270_fam"/>
    <property type="match status" value="1"/>
</dbReference>
<dbReference type="Proteomes" id="UP001500831">
    <property type="component" value="Unassembled WGS sequence"/>
</dbReference>
<evidence type="ECO:0000313" key="2">
    <source>
        <dbReference type="Proteomes" id="UP001500831"/>
    </source>
</evidence>
<evidence type="ECO:0008006" key="3">
    <source>
        <dbReference type="Google" id="ProtNLM"/>
    </source>
</evidence>